<reference evidence="1 2" key="1">
    <citation type="submission" date="2019-08" db="EMBL/GenBank/DDBJ databases">
        <title>The genome of the soybean aphid Biotype 1, its phylome, world population structure and adaptation to the North American continent.</title>
        <authorList>
            <person name="Giordano R."/>
            <person name="Donthu R.K."/>
            <person name="Hernandez A.G."/>
            <person name="Wright C.L."/>
            <person name="Zimin A.V."/>
        </authorList>
    </citation>
    <scope>NUCLEOTIDE SEQUENCE [LARGE SCALE GENOMIC DNA]</scope>
    <source>
        <tissue evidence="1">Whole aphids</tissue>
    </source>
</reference>
<proteinExistence type="predicted"/>
<accession>A0A6G0SV66</accession>
<name>A0A6G0SV66_APHGL</name>
<keyword evidence="2" id="KW-1185">Reference proteome</keyword>
<dbReference type="EMBL" id="VYZN01001452">
    <property type="protein sequence ID" value="KAE9522253.1"/>
    <property type="molecule type" value="Genomic_DNA"/>
</dbReference>
<organism evidence="1 2">
    <name type="scientific">Aphis glycines</name>
    <name type="common">Soybean aphid</name>
    <dbReference type="NCBI Taxonomy" id="307491"/>
    <lineage>
        <taxon>Eukaryota</taxon>
        <taxon>Metazoa</taxon>
        <taxon>Ecdysozoa</taxon>
        <taxon>Arthropoda</taxon>
        <taxon>Hexapoda</taxon>
        <taxon>Insecta</taxon>
        <taxon>Pterygota</taxon>
        <taxon>Neoptera</taxon>
        <taxon>Paraneoptera</taxon>
        <taxon>Hemiptera</taxon>
        <taxon>Sternorrhyncha</taxon>
        <taxon>Aphidomorpha</taxon>
        <taxon>Aphidoidea</taxon>
        <taxon>Aphididae</taxon>
        <taxon>Aphidini</taxon>
        <taxon>Aphis</taxon>
        <taxon>Aphis</taxon>
    </lineage>
</organism>
<comment type="caution">
    <text evidence="1">The sequence shown here is derived from an EMBL/GenBank/DDBJ whole genome shotgun (WGS) entry which is preliminary data.</text>
</comment>
<sequence length="212" mass="25443">MLPKDESKTEVLTMSFEATNVKSQESIIQKLKVKLRKAQKLICKNKKTILKLRPKNKKEVYDKKSKMEQFLRYNMRARFEFWLAPMKEKLVSTIMDEIPFKKIILYNSQNNKFTGFEDYGFFVSSGHVSGDRLKQIIIYVIQKLIDCVKPYITYNNKKIYFIHDCPYLLKSVRNHLKKYTFTNGHENYCWKDIEDFYFVSILYITSFKDLIF</sequence>
<evidence type="ECO:0000313" key="1">
    <source>
        <dbReference type="EMBL" id="KAE9522253.1"/>
    </source>
</evidence>
<dbReference type="OrthoDB" id="7331812at2759"/>
<dbReference type="Proteomes" id="UP000475862">
    <property type="component" value="Unassembled WGS sequence"/>
</dbReference>
<evidence type="ECO:0000313" key="2">
    <source>
        <dbReference type="Proteomes" id="UP000475862"/>
    </source>
</evidence>
<protein>
    <submittedName>
        <fullName evidence="1">Uncharacterized protein</fullName>
    </submittedName>
</protein>
<dbReference type="AlphaFoldDB" id="A0A6G0SV66"/>
<gene>
    <name evidence="1" type="ORF">AGLY_017350</name>
</gene>